<dbReference type="InParanoid" id="A3LVE6"/>
<dbReference type="RefSeq" id="XP_001384796.2">
    <property type="nucleotide sequence ID" value="XM_001384759.1"/>
</dbReference>
<dbReference type="SUPFAM" id="SSF103473">
    <property type="entry name" value="MFS general substrate transporter"/>
    <property type="match status" value="1"/>
</dbReference>
<keyword evidence="2" id="KW-0472">Membrane</keyword>
<dbReference type="Proteomes" id="UP000002258">
    <property type="component" value="Chromosome 5"/>
</dbReference>
<feature type="transmembrane region" description="Helical" evidence="2">
    <location>
        <begin position="21"/>
        <end position="43"/>
    </location>
</feature>
<feature type="transmembrane region" description="Helical" evidence="2">
    <location>
        <begin position="179"/>
        <end position="203"/>
    </location>
</feature>
<dbReference type="GO" id="GO:0022857">
    <property type="term" value="F:transmembrane transporter activity"/>
    <property type="evidence" value="ECO:0007669"/>
    <property type="project" value="InterPro"/>
</dbReference>
<reference evidence="4 5" key="1">
    <citation type="journal article" date="2007" name="Nat. Biotechnol.">
        <title>Genome sequence of the lignocellulose-bioconverting and xylose-fermenting yeast Pichia stipitis.</title>
        <authorList>
            <person name="Jeffries T.W."/>
            <person name="Grigoriev I.V."/>
            <person name="Grimwood J."/>
            <person name="Laplaza J.M."/>
            <person name="Aerts A."/>
            <person name="Salamov A."/>
            <person name="Schmutz J."/>
            <person name="Lindquist E."/>
            <person name="Dehal P."/>
            <person name="Shapiro H."/>
            <person name="Jin Y.S."/>
            <person name="Passoth V."/>
            <person name="Richardson P.M."/>
        </authorList>
    </citation>
    <scope>NUCLEOTIDE SEQUENCE [LARGE SCALE GENOMIC DNA]</scope>
    <source>
        <strain evidence="5">ATCC 58785 / CBS 6054 / NBRC 10063 / NRRL Y-11545</strain>
    </source>
</reference>
<keyword evidence="2" id="KW-1133">Transmembrane helix</keyword>
<dbReference type="InterPro" id="IPR020846">
    <property type="entry name" value="MFS_dom"/>
</dbReference>
<proteinExistence type="predicted"/>
<evidence type="ECO:0000313" key="4">
    <source>
        <dbReference type="EMBL" id="ABN66767.2"/>
    </source>
</evidence>
<dbReference type="GO" id="GO:0000329">
    <property type="term" value="C:fungal-type vacuole membrane"/>
    <property type="evidence" value="ECO:0007669"/>
    <property type="project" value="TreeGrafter"/>
</dbReference>
<dbReference type="PANTHER" id="PTHR23520">
    <property type="entry name" value="TRANSPORTER, PUTATIVE (AFU_ORTHOLOGUE AFUA_3G04000)-RELATED"/>
    <property type="match status" value="1"/>
</dbReference>
<dbReference type="eggNOG" id="ENOG502QTZH">
    <property type="taxonomic scope" value="Eukaryota"/>
</dbReference>
<sequence>MHPVRSFFQATRDIRILWGSVFFRMAGYGLTNQVLTLHLEALGISESNIGLFMSLTLVGDTMISYFLTWNADRIGRKRVMMFGTLLMFTSGFTFAFSSNFLVLLTAAILGVISPSGDETGPFKSVEEASIAHLTPENHRPEVYAFYGVFATAGAAFGSLICGFLVDYMNASVGFPIEKCYRIIFLVYTGISIIKFILVCFLSPKCEIHNHDMDNIASEENSLLEAVEQDTTKSNFVSLSDRTFYLLPRLLAIFMLDSLGYGFMTSTWIVYYLKKTFEATATGLGLLFFLTNTVNSISSLPSAYLAKLLGPVRAILFTQAPSGAFFIVVAFLSNFYSASFFLLLYYITTSMDVVPRQILLTSLMPREELTKVMGIVNIGKTFARCIGPIFTGKFAAHGVLHYGFIINGGCVLLADLILATNFLHVDAEILHKQSIDAGFD</sequence>
<accession>A3LVE6</accession>
<dbReference type="GeneID" id="4839480"/>
<dbReference type="Gene3D" id="1.20.1250.20">
    <property type="entry name" value="MFS general substrate transporter like domains"/>
    <property type="match status" value="1"/>
</dbReference>
<feature type="transmembrane region" description="Helical" evidence="2">
    <location>
        <begin position="143"/>
        <end position="167"/>
    </location>
</feature>
<evidence type="ECO:0000256" key="1">
    <source>
        <dbReference type="ARBA" id="ARBA00004141"/>
    </source>
</evidence>
<feature type="domain" description="Major facilitator superfamily (MFS) profile" evidence="3">
    <location>
        <begin position="13"/>
        <end position="425"/>
    </location>
</feature>
<feature type="transmembrane region" description="Helical" evidence="2">
    <location>
        <begin position="283"/>
        <end position="303"/>
    </location>
</feature>
<dbReference type="FunCoup" id="A3LVE6">
    <property type="interactions" value="159"/>
</dbReference>
<dbReference type="HOGENOM" id="CLU_025894_2_0_1"/>
<protein>
    <recommendedName>
        <fullName evidence="3">Major facilitator superfamily (MFS) profile domain-containing protein</fullName>
    </recommendedName>
</protein>
<gene>
    <name evidence="4" type="ORF">PICST_46289</name>
</gene>
<organism evidence="4 5">
    <name type="scientific">Scheffersomyces stipitis (strain ATCC 58785 / CBS 6054 / NBRC 10063 / NRRL Y-11545)</name>
    <name type="common">Yeast</name>
    <name type="synonym">Pichia stipitis</name>
    <dbReference type="NCBI Taxonomy" id="322104"/>
    <lineage>
        <taxon>Eukaryota</taxon>
        <taxon>Fungi</taxon>
        <taxon>Dikarya</taxon>
        <taxon>Ascomycota</taxon>
        <taxon>Saccharomycotina</taxon>
        <taxon>Pichiomycetes</taxon>
        <taxon>Debaryomycetaceae</taxon>
        <taxon>Scheffersomyces</taxon>
    </lineage>
</organism>
<keyword evidence="5" id="KW-1185">Reference proteome</keyword>
<dbReference type="OMA" id="LGYGFMP"/>
<dbReference type="InterPro" id="IPR011701">
    <property type="entry name" value="MFS"/>
</dbReference>
<feature type="transmembrane region" description="Helical" evidence="2">
    <location>
        <begin position="323"/>
        <end position="346"/>
    </location>
</feature>
<dbReference type="PANTHER" id="PTHR23520:SF2">
    <property type="entry name" value="ABR173CP"/>
    <property type="match status" value="1"/>
</dbReference>
<feature type="transmembrane region" description="Helical" evidence="2">
    <location>
        <begin position="79"/>
        <end position="112"/>
    </location>
</feature>
<dbReference type="PROSITE" id="PS50850">
    <property type="entry name" value="MFS"/>
    <property type="match status" value="1"/>
</dbReference>
<name>A3LVE6_PICST</name>
<feature type="transmembrane region" description="Helical" evidence="2">
    <location>
        <begin position="49"/>
        <end position="67"/>
    </location>
</feature>
<dbReference type="EMBL" id="CP000499">
    <property type="protein sequence ID" value="ABN66767.2"/>
    <property type="molecule type" value="Genomic_DNA"/>
</dbReference>
<dbReference type="OrthoDB" id="10027823at2759"/>
<evidence type="ECO:0000313" key="5">
    <source>
        <dbReference type="Proteomes" id="UP000002258"/>
    </source>
</evidence>
<evidence type="ECO:0000256" key="2">
    <source>
        <dbReference type="SAM" id="Phobius"/>
    </source>
</evidence>
<keyword evidence="2" id="KW-0812">Transmembrane</keyword>
<comment type="subcellular location">
    <subcellularLocation>
        <location evidence="1">Membrane</location>
        <topology evidence="1">Multi-pass membrane protein</topology>
    </subcellularLocation>
</comment>
<dbReference type="Pfam" id="PF07690">
    <property type="entry name" value="MFS_1"/>
    <property type="match status" value="2"/>
</dbReference>
<evidence type="ECO:0000259" key="3">
    <source>
        <dbReference type="PROSITE" id="PS50850"/>
    </source>
</evidence>
<dbReference type="InterPro" id="IPR036259">
    <property type="entry name" value="MFS_trans_sf"/>
</dbReference>
<dbReference type="KEGG" id="pic:PICST_46289"/>
<feature type="transmembrane region" description="Helical" evidence="2">
    <location>
        <begin position="249"/>
        <end position="271"/>
    </location>
</feature>
<dbReference type="AlphaFoldDB" id="A3LVE6"/>